<feature type="compositionally biased region" description="Basic and acidic residues" evidence="1">
    <location>
        <begin position="132"/>
        <end position="145"/>
    </location>
</feature>
<evidence type="ECO:0000313" key="3">
    <source>
        <dbReference type="Proteomes" id="UP001310890"/>
    </source>
</evidence>
<reference evidence="2" key="1">
    <citation type="submission" date="2023-08" db="EMBL/GenBank/DDBJ databases">
        <title>Black Yeasts Isolated from many extreme environments.</title>
        <authorList>
            <person name="Coleine C."/>
            <person name="Stajich J.E."/>
            <person name="Selbmann L."/>
        </authorList>
    </citation>
    <scope>NUCLEOTIDE SEQUENCE</scope>
    <source>
        <strain evidence="2">CCFEE 5401</strain>
    </source>
</reference>
<feature type="compositionally biased region" description="Polar residues" evidence="1">
    <location>
        <begin position="1"/>
        <end position="20"/>
    </location>
</feature>
<gene>
    <name evidence="2" type="ORF">LTR62_005140</name>
</gene>
<organism evidence="2 3">
    <name type="scientific">Meristemomyces frigidus</name>
    <dbReference type="NCBI Taxonomy" id="1508187"/>
    <lineage>
        <taxon>Eukaryota</taxon>
        <taxon>Fungi</taxon>
        <taxon>Dikarya</taxon>
        <taxon>Ascomycota</taxon>
        <taxon>Pezizomycotina</taxon>
        <taxon>Dothideomycetes</taxon>
        <taxon>Dothideomycetidae</taxon>
        <taxon>Mycosphaerellales</taxon>
        <taxon>Teratosphaeriaceae</taxon>
        <taxon>Meristemomyces</taxon>
    </lineage>
</organism>
<sequence length="161" mass="17880">MLPSSEKTANVSPEQSSAKASTAKIAPQRSPFARTAQSGEQAWPKPGPNPMPSPIRYDYLPPADERQSGDTGVTSLSTFDHQQGTNPASDEDNSLHRGLVKVKAKLIRQPRGVEAMAKDEDKFLHQQRKKEKKQEGKEEYEEYRRGQPTMYGLVGNTTRAL</sequence>
<evidence type="ECO:0000313" key="2">
    <source>
        <dbReference type="EMBL" id="KAK5117716.1"/>
    </source>
</evidence>
<accession>A0AAN7TWH4</accession>
<feature type="compositionally biased region" description="Polar residues" evidence="1">
    <location>
        <begin position="69"/>
        <end position="88"/>
    </location>
</feature>
<evidence type="ECO:0000256" key="1">
    <source>
        <dbReference type="SAM" id="MobiDB-lite"/>
    </source>
</evidence>
<protein>
    <submittedName>
        <fullName evidence="2">Uncharacterized protein</fullName>
    </submittedName>
</protein>
<name>A0AAN7TWH4_9PEZI</name>
<dbReference type="Proteomes" id="UP001310890">
    <property type="component" value="Unassembled WGS sequence"/>
</dbReference>
<dbReference type="AlphaFoldDB" id="A0AAN7TWH4"/>
<dbReference type="EMBL" id="JAVRRL010000004">
    <property type="protein sequence ID" value="KAK5117716.1"/>
    <property type="molecule type" value="Genomic_DNA"/>
</dbReference>
<feature type="region of interest" description="Disordered" evidence="1">
    <location>
        <begin position="1"/>
        <end position="96"/>
    </location>
</feature>
<proteinExistence type="predicted"/>
<comment type="caution">
    <text evidence="2">The sequence shown here is derived from an EMBL/GenBank/DDBJ whole genome shotgun (WGS) entry which is preliminary data.</text>
</comment>
<feature type="region of interest" description="Disordered" evidence="1">
    <location>
        <begin position="124"/>
        <end position="161"/>
    </location>
</feature>